<evidence type="ECO:0000259" key="2">
    <source>
        <dbReference type="Pfam" id="PF22725"/>
    </source>
</evidence>
<reference evidence="3" key="1">
    <citation type="journal article" date="2020" name="mSystems">
        <title>Genome- and Community-Level Interaction Insights into Carbon Utilization and Element Cycling Functions of Hydrothermarchaeota in Hydrothermal Sediment.</title>
        <authorList>
            <person name="Zhou Z."/>
            <person name="Liu Y."/>
            <person name="Xu W."/>
            <person name="Pan J."/>
            <person name="Luo Z.H."/>
            <person name="Li M."/>
        </authorList>
    </citation>
    <scope>NUCLEOTIDE SEQUENCE [LARGE SCALE GENOMIC DNA]</scope>
    <source>
        <strain evidence="3">SpSt-468</strain>
    </source>
</reference>
<dbReference type="InterPro" id="IPR051450">
    <property type="entry name" value="Gfo/Idh/MocA_Oxidoreductases"/>
</dbReference>
<dbReference type="GO" id="GO:0000166">
    <property type="term" value="F:nucleotide binding"/>
    <property type="evidence" value="ECO:0007669"/>
    <property type="project" value="InterPro"/>
</dbReference>
<dbReference type="InterPro" id="IPR036291">
    <property type="entry name" value="NAD(P)-bd_dom_sf"/>
</dbReference>
<comment type="caution">
    <text evidence="3">The sequence shown here is derived from an EMBL/GenBank/DDBJ whole genome shotgun (WGS) entry which is preliminary data.</text>
</comment>
<dbReference type="Pfam" id="PF22725">
    <property type="entry name" value="GFO_IDH_MocA_C3"/>
    <property type="match status" value="1"/>
</dbReference>
<feature type="domain" description="Gfo/Idh/MocA-like oxidoreductase N-terminal" evidence="1">
    <location>
        <begin position="1"/>
        <end position="118"/>
    </location>
</feature>
<evidence type="ECO:0000313" key="3">
    <source>
        <dbReference type="EMBL" id="HFK20873.1"/>
    </source>
</evidence>
<dbReference type="Pfam" id="PF01408">
    <property type="entry name" value="GFO_IDH_MocA"/>
    <property type="match status" value="1"/>
</dbReference>
<dbReference type="AlphaFoldDB" id="A0A7C3J476"/>
<dbReference type="Gene3D" id="3.40.50.720">
    <property type="entry name" value="NAD(P)-binding Rossmann-like Domain"/>
    <property type="match status" value="1"/>
</dbReference>
<dbReference type="InterPro" id="IPR055170">
    <property type="entry name" value="GFO_IDH_MocA-like_dom"/>
</dbReference>
<dbReference type="EMBL" id="DSTX01000011">
    <property type="protein sequence ID" value="HFK20873.1"/>
    <property type="molecule type" value="Genomic_DNA"/>
</dbReference>
<name>A0A7C3J476_9CREN</name>
<dbReference type="PANTHER" id="PTHR43377:SF1">
    <property type="entry name" value="BILIVERDIN REDUCTASE A"/>
    <property type="match status" value="1"/>
</dbReference>
<dbReference type="InterPro" id="IPR000683">
    <property type="entry name" value="Gfo/Idh/MocA-like_OxRdtase_N"/>
</dbReference>
<dbReference type="SUPFAM" id="SSF55347">
    <property type="entry name" value="Glyceraldehyde-3-phosphate dehydrogenase-like, C-terminal domain"/>
    <property type="match status" value="1"/>
</dbReference>
<proteinExistence type="predicted"/>
<gene>
    <name evidence="3" type="ORF">ENS19_06270</name>
</gene>
<accession>A0A7C3J476</accession>
<protein>
    <submittedName>
        <fullName evidence="3">Gfo/Idh/MocA family oxidoreductase</fullName>
    </submittedName>
</protein>
<dbReference type="SUPFAM" id="SSF51735">
    <property type="entry name" value="NAD(P)-binding Rossmann-fold domains"/>
    <property type="match status" value="1"/>
</dbReference>
<evidence type="ECO:0000259" key="1">
    <source>
        <dbReference type="Pfam" id="PF01408"/>
    </source>
</evidence>
<feature type="domain" description="GFO/IDH/MocA-like oxidoreductase" evidence="2">
    <location>
        <begin position="126"/>
        <end position="233"/>
    </location>
</feature>
<dbReference type="PANTHER" id="PTHR43377">
    <property type="entry name" value="BILIVERDIN REDUCTASE A"/>
    <property type="match status" value="1"/>
</dbReference>
<sequence>MNVGVVGIGSMGQNHVRVYSEIDGCELAGIADSNEEVANEFATKYNTKAVYNYKKLLDYGVEAVSIAVPTSLHCEVASFFLENGVHCLVEKPIASRLEDGRKMTEIAKKNNVKLMIGHIERFNPVVQEMKQIIEEGILGKILIISSRRVGPFAPRIVDVGITIDLATHDIDIARYFCGKEPTKICSIYGSIRHSKEDHAMLLLDFDGVSASIEVNWFTPHKVRTAVVTGTDGIAYLDYIDQHITIFNSKWKKEPKIEKAEPLRKELEHFIYCIKNDKEPLVDGNDALKTLEVAIKATHAGSNKFR</sequence>
<organism evidence="3">
    <name type="scientific">Candidatus Methanomethylicus mesodigestus</name>
    <dbReference type="NCBI Taxonomy" id="1867258"/>
    <lineage>
        <taxon>Archaea</taxon>
        <taxon>Thermoproteota</taxon>
        <taxon>Methanosuratincolia</taxon>
        <taxon>Candidatus Methanomethylicales</taxon>
        <taxon>Candidatus Methanomethylicaceae</taxon>
        <taxon>Candidatus Methanomethylicus</taxon>
    </lineage>
</organism>
<dbReference type="Gene3D" id="3.30.360.10">
    <property type="entry name" value="Dihydrodipicolinate Reductase, domain 2"/>
    <property type="match status" value="1"/>
</dbReference>